<dbReference type="Pfam" id="PF21114">
    <property type="entry name" value="DDR1-2_DS-like"/>
    <property type="match status" value="1"/>
</dbReference>
<dbReference type="InterPro" id="IPR048525">
    <property type="entry name" value="DDR1-2_DS-like"/>
</dbReference>
<dbReference type="GO" id="GO:0005886">
    <property type="term" value="C:plasma membrane"/>
    <property type="evidence" value="ECO:0007669"/>
    <property type="project" value="UniProtKB-SubCell"/>
</dbReference>
<dbReference type="InterPro" id="IPR011009">
    <property type="entry name" value="Kinase-like_dom_sf"/>
</dbReference>
<dbReference type="Gene3D" id="3.30.200.20">
    <property type="entry name" value="Phosphorylase Kinase, domain 1"/>
    <property type="match status" value="1"/>
</dbReference>
<keyword evidence="11" id="KW-0325">Glycoprotein</keyword>
<gene>
    <name evidence="15" type="ORF">PV327_002960</name>
</gene>
<dbReference type="GO" id="GO:0005518">
    <property type="term" value="F:collagen binding"/>
    <property type="evidence" value="ECO:0007669"/>
    <property type="project" value="TreeGrafter"/>
</dbReference>
<keyword evidence="10" id="KW-0675">Receptor</keyword>
<keyword evidence="4" id="KW-0732">Signal</keyword>
<evidence type="ECO:0000256" key="6">
    <source>
        <dbReference type="ARBA" id="ARBA00022840"/>
    </source>
</evidence>
<dbReference type="GO" id="GO:0038062">
    <property type="term" value="F:protein tyrosine kinase collagen receptor activity"/>
    <property type="evidence" value="ECO:0007669"/>
    <property type="project" value="TreeGrafter"/>
</dbReference>
<keyword evidence="9" id="KW-1015">Disulfide bond</keyword>
<keyword evidence="7" id="KW-1133">Transmembrane helix</keyword>
<dbReference type="InterPro" id="IPR001245">
    <property type="entry name" value="Ser-Thr/Tyr_kinase_cat_dom"/>
</dbReference>
<protein>
    <recommendedName>
        <fullName evidence="17">Discoidin domain-containing receptor 2</fullName>
    </recommendedName>
</protein>
<organism evidence="15 16">
    <name type="scientific">Microctonus hyperodae</name>
    <name type="common">Parasitoid wasp</name>
    <dbReference type="NCBI Taxonomy" id="165561"/>
    <lineage>
        <taxon>Eukaryota</taxon>
        <taxon>Metazoa</taxon>
        <taxon>Ecdysozoa</taxon>
        <taxon>Arthropoda</taxon>
        <taxon>Hexapoda</taxon>
        <taxon>Insecta</taxon>
        <taxon>Pterygota</taxon>
        <taxon>Neoptera</taxon>
        <taxon>Endopterygota</taxon>
        <taxon>Hymenoptera</taxon>
        <taxon>Apocrita</taxon>
        <taxon>Ichneumonoidea</taxon>
        <taxon>Braconidae</taxon>
        <taxon>Euphorinae</taxon>
        <taxon>Microctonus</taxon>
    </lineage>
</organism>
<dbReference type="PRINTS" id="PR00109">
    <property type="entry name" value="TYRKINASE"/>
</dbReference>
<dbReference type="FunFam" id="2.60.120.260:FF:000007">
    <property type="entry name" value="Discoidin domain receptor tyrosine kinase 1"/>
    <property type="match status" value="1"/>
</dbReference>
<evidence type="ECO:0000256" key="4">
    <source>
        <dbReference type="ARBA" id="ARBA00022729"/>
    </source>
</evidence>
<keyword evidence="2" id="KW-1003">Cell membrane</keyword>
<comment type="similarity">
    <text evidence="12">Belongs to the protein kinase superfamily. Tyr protein kinase family. Insulin receptor subfamily.</text>
</comment>
<dbReference type="InterPro" id="IPR000421">
    <property type="entry name" value="FA58C"/>
</dbReference>
<dbReference type="SUPFAM" id="SSF49785">
    <property type="entry name" value="Galactose-binding domain-like"/>
    <property type="match status" value="1"/>
</dbReference>
<reference evidence="15" key="1">
    <citation type="journal article" date="2023" name="bioRxiv">
        <title>Scaffold-level genome assemblies of two parasitoid biocontrol wasps reveal the parthenogenesis mechanism and an associated novel virus.</title>
        <authorList>
            <person name="Inwood S."/>
            <person name="Skelly J."/>
            <person name="Guhlin J."/>
            <person name="Harrop T."/>
            <person name="Goldson S."/>
            <person name="Dearden P."/>
        </authorList>
    </citation>
    <scope>NUCLEOTIDE SEQUENCE</scope>
    <source>
        <strain evidence="15">Lincoln</strain>
        <tissue evidence="15">Whole body</tissue>
    </source>
</reference>
<keyword evidence="16" id="KW-1185">Reference proteome</keyword>
<dbReference type="Pfam" id="PF00754">
    <property type="entry name" value="F5_F8_type_C"/>
    <property type="match status" value="1"/>
</dbReference>
<dbReference type="PROSITE" id="PS50022">
    <property type="entry name" value="FA58C_3"/>
    <property type="match status" value="1"/>
</dbReference>
<dbReference type="GO" id="GO:0005524">
    <property type="term" value="F:ATP binding"/>
    <property type="evidence" value="ECO:0007669"/>
    <property type="project" value="UniProtKB-KW"/>
</dbReference>
<dbReference type="PROSITE" id="PS00109">
    <property type="entry name" value="PROTEIN_KINASE_TYR"/>
    <property type="match status" value="1"/>
</dbReference>
<evidence type="ECO:0000256" key="3">
    <source>
        <dbReference type="ARBA" id="ARBA00022692"/>
    </source>
</evidence>
<dbReference type="InterPro" id="IPR008266">
    <property type="entry name" value="Tyr_kinase_AS"/>
</dbReference>
<dbReference type="GO" id="GO:0051897">
    <property type="term" value="P:positive regulation of phosphatidylinositol 3-kinase/protein kinase B signal transduction"/>
    <property type="evidence" value="ECO:0007669"/>
    <property type="project" value="TreeGrafter"/>
</dbReference>
<evidence type="ECO:0000256" key="8">
    <source>
        <dbReference type="ARBA" id="ARBA00023136"/>
    </source>
</evidence>
<evidence type="ECO:0000313" key="15">
    <source>
        <dbReference type="EMBL" id="KAK0180593.1"/>
    </source>
</evidence>
<evidence type="ECO:0000256" key="10">
    <source>
        <dbReference type="ARBA" id="ARBA00023170"/>
    </source>
</evidence>
<evidence type="ECO:0000313" key="16">
    <source>
        <dbReference type="Proteomes" id="UP001168972"/>
    </source>
</evidence>
<dbReference type="InterPro" id="IPR008979">
    <property type="entry name" value="Galactose-bd-like_sf"/>
</dbReference>
<dbReference type="InterPro" id="IPR000719">
    <property type="entry name" value="Prot_kinase_dom"/>
</dbReference>
<dbReference type="PANTHER" id="PTHR24416">
    <property type="entry name" value="TYROSINE-PROTEIN KINASE RECEPTOR"/>
    <property type="match status" value="1"/>
</dbReference>
<dbReference type="Pfam" id="PF07714">
    <property type="entry name" value="PK_Tyr_Ser-Thr"/>
    <property type="match status" value="1"/>
</dbReference>
<evidence type="ECO:0000256" key="9">
    <source>
        <dbReference type="ARBA" id="ARBA00023157"/>
    </source>
</evidence>
<dbReference type="SMART" id="SM00231">
    <property type="entry name" value="FA58C"/>
    <property type="match status" value="1"/>
</dbReference>
<evidence type="ECO:0000256" key="2">
    <source>
        <dbReference type="ARBA" id="ARBA00022475"/>
    </source>
</evidence>
<dbReference type="SUPFAM" id="SSF56112">
    <property type="entry name" value="Protein kinase-like (PK-like)"/>
    <property type="match status" value="1"/>
</dbReference>
<evidence type="ECO:0000256" key="5">
    <source>
        <dbReference type="ARBA" id="ARBA00022741"/>
    </source>
</evidence>
<dbReference type="Gene3D" id="2.60.120.1190">
    <property type="match status" value="1"/>
</dbReference>
<dbReference type="Gene3D" id="1.10.510.10">
    <property type="entry name" value="Transferase(Phosphotransferase) domain 1"/>
    <property type="match status" value="1"/>
</dbReference>
<evidence type="ECO:0000259" key="14">
    <source>
        <dbReference type="PROSITE" id="PS50022"/>
    </source>
</evidence>
<comment type="subcellular location">
    <subcellularLocation>
        <location evidence="1">Cell membrane</location>
        <topology evidence="1">Single-pass type I membrane protein</topology>
    </subcellularLocation>
</comment>
<evidence type="ECO:0000256" key="7">
    <source>
        <dbReference type="ARBA" id="ARBA00022989"/>
    </source>
</evidence>
<name>A0AA39L0E3_MICHY</name>
<comment type="caution">
    <text evidence="15">The sequence shown here is derived from an EMBL/GenBank/DDBJ whole genome shotgun (WGS) entry which is preliminary data.</text>
</comment>
<dbReference type="PANTHER" id="PTHR24416:SF580">
    <property type="entry name" value="DISCOIDIN DOMAIN RECEPTOR, ISOFORM F"/>
    <property type="match status" value="1"/>
</dbReference>
<keyword evidence="5" id="KW-0547">Nucleotide-binding</keyword>
<keyword evidence="3" id="KW-0812">Transmembrane</keyword>
<dbReference type="InterPro" id="IPR050122">
    <property type="entry name" value="RTK"/>
</dbReference>
<reference evidence="15" key="2">
    <citation type="submission" date="2023-03" db="EMBL/GenBank/DDBJ databases">
        <authorList>
            <person name="Inwood S.N."/>
            <person name="Skelly J.G."/>
            <person name="Guhlin J."/>
            <person name="Harrop T.W.R."/>
            <person name="Goldson S.G."/>
            <person name="Dearden P.K."/>
        </authorList>
    </citation>
    <scope>NUCLEOTIDE SEQUENCE</scope>
    <source>
        <strain evidence="15">Lincoln</strain>
        <tissue evidence="15">Whole body</tissue>
    </source>
</reference>
<dbReference type="AlphaFoldDB" id="A0AA39L0E3"/>
<keyword evidence="6" id="KW-0067">ATP-binding</keyword>
<evidence type="ECO:0000256" key="11">
    <source>
        <dbReference type="ARBA" id="ARBA00023180"/>
    </source>
</evidence>
<dbReference type="PROSITE" id="PS50011">
    <property type="entry name" value="PROTEIN_KINASE_DOM"/>
    <property type="match status" value="1"/>
</dbReference>
<proteinExistence type="inferred from homology"/>
<evidence type="ECO:0000256" key="12">
    <source>
        <dbReference type="ARBA" id="ARBA00061639"/>
    </source>
</evidence>
<keyword evidence="8" id="KW-0472">Membrane</keyword>
<dbReference type="Proteomes" id="UP001168972">
    <property type="component" value="Unassembled WGS sequence"/>
</dbReference>
<sequence length="953" mass="109061">MSSLPLSLSSLSRRHYTNVAAQQRSRLRMFPVSQCVFPLGMEEGKIPDDAISASSSYESKSVGPQNARIRQEKNGGAWCPKAQISNDIREYLEIDLTKNHLITWTETQGRFGNGQGQEYAEAFFLEYWRNSKWHQYKTIKGDRILRGNSNTYLVERQKLELPFVASRVRFIPYSQYPRTVCMRVEIYGCIWEQRIVKYKAPKGATYGPDGVKIEDISYDGRDDIDGSFLIDGLGQLIDGIIGENPRISSNMTHWIGWSDLNPVPIIFEFADLREFTSCTIYSANVPVRGIEVFKYIRVTFSWDGDHFNSTSSIEMHIDEKSPYLPGIIPIVISLRSNNGRYVKLELEPRSKWLLISEISFESRSRSWSNSSNQSIQMDLMQSNHNHRNDTVISIDTIYRFNSNAELNYTNLEIDSNLTPDAFPVVPQWSQTYIGLVSGALTVLALLLTGTVFLMKLRGRNKVALLQKHTALLCGSSASGITINVKDMKLPTPIVVNGSQPKLGGSIKSSKKVRSTSITSYDATTINDGQIAATQHSSLCENEYEHRSVHAESTYKLLFPDDRDFFGCKTDYADVTDVRNETVTLSDVESDERVSQPKTPCSYRSSKHSCHRYSTNKCNKIYEGYYAATDILTIKRREQLIGTSPFTSLLIEDRNNVESFDIQHISRHRLRILDKIGEGSFGFVHLCEAKGIHSPDLGTIRNRQPVIVRSLWRGVTDSLKKDFMREMYILAQIRNPNITQIVALVEEEPFGVVFEYGELGDLPNFIRNYEKSNNKVPLSYNRLLVFITHIASGMRYLESMNISHCDLAARNCVVSKNLTIKVSDHAMYCRKYDNEYYVNEFHTKIPLRWMAWEAVLLGKRSCKADVWSYGATVWEIFTYCEEMPFSDMTSEQVLENCGNWYHSALSQDKARILSHPSTCPRDLYRMMTKCWSKYAEERPTFKDIHIFLEEINIE</sequence>
<dbReference type="GO" id="GO:0048680">
    <property type="term" value="P:positive regulation of axon regeneration"/>
    <property type="evidence" value="ECO:0007669"/>
    <property type="project" value="UniProtKB-ARBA"/>
</dbReference>
<evidence type="ECO:0008006" key="17">
    <source>
        <dbReference type="Google" id="ProtNLM"/>
    </source>
</evidence>
<feature type="domain" description="F5/8 type C" evidence="14">
    <location>
        <begin position="35"/>
        <end position="189"/>
    </location>
</feature>
<dbReference type="GO" id="GO:0043235">
    <property type="term" value="C:receptor complex"/>
    <property type="evidence" value="ECO:0007669"/>
    <property type="project" value="TreeGrafter"/>
</dbReference>
<feature type="domain" description="Protein kinase" evidence="13">
    <location>
        <begin position="669"/>
        <end position="947"/>
    </location>
</feature>
<dbReference type="PROSITE" id="PS01286">
    <property type="entry name" value="FA58C_2"/>
    <property type="match status" value="1"/>
</dbReference>
<evidence type="ECO:0000259" key="13">
    <source>
        <dbReference type="PROSITE" id="PS50011"/>
    </source>
</evidence>
<evidence type="ECO:0000256" key="1">
    <source>
        <dbReference type="ARBA" id="ARBA00004251"/>
    </source>
</evidence>
<dbReference type="Gene3D" id="2.60.120.260">
    <property type="entry name" value="Galactose-binding domain-like"/>
    <property type="match status" value="1"/>
</dbReference>
<accession>A0AA39L0E3</accession>
<dbReference type="EMBL" id="JAQQBR010000002">
    <property type="protein sequence ID" value="KAK0180593.1"/>
    <property type="molecule type" value="Genomic_DNA"/>
</dbReference>